<gene>
    <name evidence="12" type="ORF">OXX778_LOCUS14406</name>
</gene>
<dbReference type="PANTHER" id="PTHR24082:SF473">
    <property type="entry name" value="ECDYSONE-INDUCED PROTEIN 75B, ISOFORM B"/>
    <property type="match status" value="1"/>
</dbReference>
<keyword evidence="7" id="KW-0804">Transcription</keyword>
<dbReference type="Pfam" id="PF00105">
    <property type="entry name" value="zf-C4"/>
    <property type="match status" value="1"/>
</dbReference>
<dbReference type="GO" id="GO:0000978">
    <property type="term" value="F:RNA polymerase II cis-regulatory region sequence-specific DNA binding"/>
    <property type="evidence" value="ECO:0007669"/>
    <property type="project" value="TreeGrafter"/>
</dbReference>
<dbReference type="GO" id="GO:0004879">
    <property type="term" value="F:nuclear receptor activity"/>
    <property type="evidence" value="ECO:0007669"/>
    <property type="project" value="TreeGrafter"/>
</dbReference>
<evidence type="ECO:0000256" key="1">
    <source>
        <dbReference type="ARBA" id="ARBA00005993"/>
    </source>
</evidence>
<dbReference type="SMART" id="SM00399">
    <property type="entry name" value="ZnF_C4"/>
    <property type="match status" value="1"/>
</dbReference>
<evidence type="ECO:0000256" key="6">
    <source>
        <dbReference type="ARBA" id="ARBA00023125"/>
    </source>
</evidence>
<keyword evidence="5" id="KW-0805">Transcription regulation</keyword>
<feature type="domain" description="Nuclear receptor" evidence="11">
    <location>
        <begin position="78"/>
        <end position="153"/>
    </location>
</feature>
<keyword evidence="6" id="KW-0238">DNA-binding</keyword>
<evidence type="ECO:0000313" key="12">
    <source>
        <dbReference type="EMBL" id="CAF0960196.1"/>
    </source>
</evidence>
<sequence>MGTVSNEFYNLNNLIKSSWTNLNDKPTERFVNVEDDYDKDDIDENNNNNNSNCSQIGEPITDENKTKTKKTKPSTFNFGKCKVCKDKATGIHYGIPSCEGCKGFFKRSIEKNEKYVCYFGYKCVITPKQRKRCKYCRWRSCLAAGMSFEGIKMGRIPKIEKERAQYLNDELIYGSQINDNSQVHQNQICVPSRPITSSSAVNLFKSLNTLYNVTPKFTIFKKNINETDSNSFGLSILRDKCYQLYKDVMQNYDWQRNRADNLISKGVKLELFRYHLIKDEVWKSYCSEIFLFTRKFIKYVQLIPGFSQFDSKDLAILTRERLFTCYGLFLTNLVIDGEFYLMLDAKIQSSRYLMEKVYTKDVSDMIFDLHARINTFKLNSKEISVLIAWLLVSEDIDELFNKELLVHLRMYYSQVLTYEFNSNNRSQDIFEAILETSKIFHRINRLCYRANYEGLQLEQ</sequence>
<evidence type="ECO:0000256" key="5">
    <source>
        <dbReference type="ARBA" id="ARBA00023015"/>
    </source>
</evidence>
<dbReference type="Proteomes" id="UP000663879">
    <property type="component" value="Unassembled WGS sequence"/>
</dbReference>
<dbReference type="GO" id="GO:0030154">
    <property type="term" value="P:cell differentiation"/>
    <property type="evidence" value="ECO:0007669"/>
    <property type="project" value="TreeGrafter"/>
</dbReference>
<evidence type="ECO:0000313" key="13">
    <source>
        <dbReference type="Proteomes" id="UP000663879"/>
    </source>
</evidence>
<dbReference type="SUPFAM" id="SSF57716">
    <property type="entry name" value="Glucocorticoid receptor-like (DNA-binding domain)"/>
    <property type="match status" value="1"/>
</dbReference>
<dbReference type="GO" id="GO:0009755">
    <property type="term" value="P:hormone-mediated signaling pathway"/>
    <property type="evidence" value="ECO:0007669"/>
    <property type="project" value="TreeGrafter"/>
</dbReference>
<comment type="similarity">
    <text evidence="1">Belongs to the nuclear hormone receptor family.</text>
</comment>
<dbReference type="PROSITE" id="PS51030">
    <property type="entry name" value="NUCLEAR_REC_DBD_2"/>
    <property type="match status" value="1"/>
</dbReference>
<dbReference type="GO" id="GO:0045944">
    <property type="term" value="P:positive regulation of transcription by RNA polymerase II"/>
    <property type="evidence" value="ECO:0007669"/>
    <property type="project" value="TreeGrafter"/>
</dbReference>
<organism evidence="12 13">
    <name type="scientific">Brachionus calyciflorus</name>
    <dbReference type="NCBI Taxonomy" id="104777"/>
    <lineage>
        <taxon>Eukaryota</taxon>
        <taxon>Metazoa</taxon>
        <taxon>Spiralia</taxon>
        <taxon>Gnathifera</taxon>
        <taxon>Rotifera</taxon>
        <taxon>Eurotatoria</taxon>
        <taxon>Monogononta</taxon>
        <taxon>Pseudotrocha</taxon>
        <taxon>Ploima</taxon>
        <taxon>Brachionidae</taxon>
        <taxon>Brachionus</taxon>
    </lineage>
</organism>
<keyword evidence="9" id="KW-0539">Nucleus</keyword>
<dbReference type="InterPro" id="IPR001628">
    <property type="entry name" value="Znf_hrmn_rcpt"/>
</dbReference>
<accession>A0A814DM02</accession>
<keyword evidence="2" id="KW-0479">Metal-binding</keyword>
<dbReference type="OrthoDB" id="5771769at2759"/>
<dbReference type="FunFam" id="3.30.50.10:FF:000030">
    <property type="entry name" value="Nuclear Hormone Receptor family"/>
    <property type="match status" value="1"/>
</dbReference>
<protein>
    <recommendedName>
        <fullName evidence="11">Nuclear receptor domain-containing protein</fullName>
    </recommendedName>
</protein>
<evidence type="ECO:0000256" key="4">
    <source>
        <dbReference type="ARBA" id="ARBA00022833"/>
    </source>
</evidence>
<dbReference type="PRINTS" id="PR00047">
    <property type="entry name" value="STROIDFINGER"/>
</dbReference>
<keyword evidence="3" id="KW-0863">Zinc-finger</keyword>
<dbReference type="InterPro" id="IPR035500">
    <property type="entry name" value="NHR-like_dom_sf"/>
</dbReference>
<dbReference type="EMBL" id="CAJNOC010002962">
    <property type="protein sequence ID" value="CAF0960196.1"/>
    <property type="molecule type" value="Genomic_DNA"/>
</dbReference>
<dbReference type="GO" id="GO:0000122">
    <property type="term" value="P:negative regulation of transcription by RNA polymerase II"/>
    <property type="evidence" value="ECO:0007669"/>
    <property type="project" value="TreeGrafter"/>
</dbReference>
<dbReference type="CDD" id="cd06916">
    <property type="entry name" value="NR_DBD_like"/>
    <property type="match status" value="1"/>
</dbReference>
<evidence type="ECO:0000256" key="2">
    <source>
        <dbReference type="ARBA" id="ARBA00022723"/>
    </source>
</evidence>
<evidence type="ECO:0000256" key="9">
    <source>
        <dbReference type="ARBA" id="ARBA00023242"/>
    </source>
</evidence>
<evidence type="ECO:0000256" key="8">
    <source>
        <dbReference type="ARBA" id="ARBA00023170"/>
    </source>
</evidence>
<proteinExistence type="inferred from homology"/>
<dbReference type="GO" id="GO:0008270">
    <property type="term" value="F:zinc ion binding"/>
    <property type="evidence" value="ECO:0007669"/>
    <property type="project" value="UniProtKB-KW"/>
</dbReference>
<name>A0A814DM02_9BILA</name>
<keyword evidence="8" id="KW-0675">Receptor</keyword>
<dbReference type="Gene3D" id="1.10.565.10">
    <property type="entry name" value="Retinoid X Receptor"/>
    <property type="match status" value="1"/>
</dbReference>
<dbReference type="AlphaFoldDB" id="A0A814DM02"/>
<reference evidence="12" key="1">
    <citation type="submission" date="2021-02" db="EMBL/GenBank/DDBJ databases">
        <authorList>
            <person name="Nowell W R."/>
        </authorList>
    </citation>
    <scope>NUCLEOTIDE SEQUENCE</scope>
    <source>
        <strain evidence="12">Ploen Becks lab</strain>
    </source>
</reference>
<keyword evidence="13" id="KW-1185">Reference proteome</keyword>
<feature type="region of interest" description="Disordered" evidence="10">
    <location>
        <begin position="37"/>
        <end position="70"/>
    </location>
</feature>
<dbReference type="Gene3D" id="3.30.50.10">
    <property type="entry name" value="Erythroid Transcription Factor GATA-1, subunit A"/>
    <property type="match status" value="1"/>
</dbReference>
<evidence type="ECO:0000256" key="10">
    <source>
        <dbReference type="SAM" id="MobiDB-lite"/>
    </source>
</evidence>
<dbReference type="PANTHER" id="PTHR24082">
    <property type="entry name" value="NUCLEAR HORMONE RECEPTOR"/>
    <property type="match status" value="1"/>
</dbReference>
<evidence type="ECO:0000256" key="7">
    <source>
        <dbReference type="ARBA" id="ARBA00023163"/>
    </source>
</evidence>
<evidence type="ECO:0000259" key="11">
    <source>
        <dbReference type="PROSITE" id="PS51030"/>
    </source>
</evidence>
<dbReference type="InterPro" id="IPR013088">
    <property type="entry name" value="Znf_NHR/GATA"/>
</dbReference>
<comment type="caution">
    <text evidence="12">The sequence shown here is derived from an EMBL/GenBank/DDBJ whole genome shotgun (WGS) entry which is preliminary data.</text>
</comment>
<dbReference type="SUPFAM" id="SSF48508">
    <property type="entry name" value="Nuclear receptor ligand-binding domain"/>
    <property type="match status" value="1"/>
</dbReference>
<keyword evidence="4" id="KW-0862">Zinc</keyword>
<dbReference type="InterPro" id="IPR050234">
    <property type="entry name" value="Nuclear_hormone_rcpt_NR1"/>
</dbReference>
<evidence type="ECO:0000256" key="3">
    <source>
        <dbReference type="ARBA" id="ARBA00022771"/>
    </source>
</evidence>
<dbReference type="PROSITE" id="PS00031">
    <property type="entry name" value="NUCLEAR_REC_DBD_1"/>
    <property type="match status" value="1"/>
</dbReference>